<dbReference type="InterPro" id="IPR000073">
    <property type="entry name" value="AB_hydrolase_1"/>
</dbReference>
<dbReference type="InterPro" id="IPR029058">
    <property type="entry name" value="AB_hydrolase_fold"/>
</dbReference>
<comment type="catalytic activity">
    <reaction evidence="2">
        <text>L-homoserine + acetyl-CoA = O-acetyl-L-homoserine + CoA</text>
        <dbReference type="Rhea" id="RHEA:13701"/>
        <dbReference type="ChEBI" id="CHEBI:57287"/>
        <dbReference type="ChEBI" id="CHEBI:57288"/>
        <dbReference type="ChEBI" id="CHEBI:57476"/>
        <dbReference type="ChEBI" id="CHEBI:57716"/>
        <dbReference type="EC" id="2.3.1.31"/>
    </reaction>
</comment>
<dbReference type="GO" id="GO:0005737">
    <property type="term" value="C:cytoplasm"/>
    <property type="evidence" value="ECO:0007669"/>
    <property type="project" value="UniProtKB-SubCell"/>
</dbReference>
<comment type="pathway">
    <text evidence="2">Amino-acid biosynthesis; L-methionine biosynthesis via de novo pathway; O-acetyl-L-homoserine from L-homoserine: step 1/1.</text>
</comment>
<evidence type="ECO:0000313" key="5">
    <source>
        <dbReference type="EMBL" id="SFT53137.1"/>
    </source>
</evidence>
<dbReference type="NCBIfam" id="TIGR01392">
    <property type="entry name" value="homoserO_Ac_trn"/>
    <property type="match status" value="1"/>
</dbReference>
<protein>
    <recommendedName>
        <fullName evidence="2">Homoserine O-acetyltransferase</fullName>
        <shortName evidence="2">HAT</shortName>
        <ecNumber evidence="2">2.3.1.31</ecNumber>
    </recommendedName>
    <alternativeName>
        <fullName evidence="2">Homoserine transacetylase</fullName>
        <shortName evidence="2">HTA</shortName>
    </alternativeName>
</protein>
<dbReference type="AlphaFoldDB" id="A0A1I6YRR6"/>
<organism evidence="5 6">
    <name type="scientific">Lishizhenia tianjinensis</name>
    <dbReference type="NCBI Taxonomy" id="477690"/>
    <lineage>
        <taxon>Bacteria</taxon>
        <taxon>Pseudomonadati</taxon>
        <taxon>Bacteroidota</taxon>
        <taxon>Flavobacteriia</taxon>
        <taxon>Flavobacteriales</taxon>
        <taxon>Crocinitomicaceae</taxon>
        <taxon>Lishizhenia</taxon>
    </lineage>
</organism>
<dbReference type="Pfam" id="PF00561">
    <property type="entry name" value="Abhydrolase_1"/>
    <property type="match status" value="1"/>
</dbReference>
<keyword evidence="2" id="KW-0012">Acyltransferase</keyword>
<feature type="active site" evidence="2 3">
    <location>
        <position position="319"/>
    </location>
</feature>
<evidence type="ECO:0000256" key="2">
    <source>
        <dbReference type="HAMAP-Rule" id="MF_00296"/>
    </source>
</evidence>
<dbReference type="GO" id="GO:0009092">
    <property type="term" value="P:homoserine metabolic process"/>
    <property type="evidence" value="ECO:0007669"/>
    <property type="project" value="TreeGrafter"/>
</dbReference>
<comment type="function">
    <text evidence="2">Transfers an acetyl group from acetyl-CoA to L-homoserine, forming acetyl-L-homoserine.</text>
</comment>
<keyword evidence="2" id="KW-0486">Methionine biosynthesis</keyword>
<feature type="active site" evidence="2 3">
    <location>
        <position position="290"/>
    </location>
</feature>
<dbReference type="OrthoDB" id="9800754at2"/>
<proteinExistence type="inferred from homology"/>
<dbReference type="EMBL" id="FPAS01000001">
    <property type="protein sequence ID" value="SFT53137.1"/>
    <property type="molecule type" value="Genomic_DNA"/>
</dbReference>
<comment type="subcellular location">
    <subcellularLocation>
        <location evidence="2">Cytoplasm</location>
    </subcellularLocation>
</comment>
<evidence type="ECO:0000313" key="6">
    <source>
        <dbReference type="Proteomes" id="UP000236454"/>
    </source>
</evidence>
<accession>A0A1I6YRR6</accession>
<feature type="site" description="Important for substrate specificity" evidence="2">
    <location>
        <position position="137"/>
    </location>
</feature>
<sequence length="354" mass="39798">MKNNVEKWITEEDFLLESGEKLEDLIVAYQTFGTLNPQKDNVVWICHALSGDTNPTQWWEGIVGPGLVIDTKRYFVVCANNLASPYGSTHPLSFKRNKERYFRSFPLVTTRDTARAFDLLRISLGISKIKHLVGTSYGGQIALEWNILNSNVFESSILIATNAQHSPHGIAFNESQRLAIESDGSFYRKSLLGGKTGLVAARSIALLSYRTAALYNQTQQENFNGELSKFKASSYQQYQGVKFALRFDAFSYHAITKSMDAHNVGRNRGGLHRALGVIQNPCLVIGVNSDGLFPKEEQEFLAEQIPNAQLGIIDSPYGHDGFLIEKEQIIEYLDDYINNNFNRNKITKFKKVAV</sequence>
<evidence type="ECO:0000256" key="3">
    <source>
        <dbReference type="PIRSR" id="PIRSR000443-1"/>
    </source>
</evidence>
<dbReference type="Proteomes" id="UP000236454">
    <property type="component" value="Unassembled WGS sequence"/>
</dbReference>
<comment type="similarity">
    <text evidence="2">Belongs to the AB hydrolase superfamily. MetX family.</text>
</comment>
<dbReference type="PANTHER" id="PTHR32268">
    <property type="entry name" value="HOMOSERINE O-ACETYLTRANSFERASE"/>
    <property type="match status" value="1"/>
</dbReference>
<dbReference type="Gene3D" id="3.40.50.1820">
    <property type="entry name" value="alpha/beta hydrolase"/>
    <property type="match status" value="1"/>
</dbReference>
<dbReference type="HAMAP" id="MF_00296">
    <property type="entry name" value="MetX_acyltransf"/>
    <property type="match status" value="1"/>
</dbReference>
<keyword evidence="6" id="KW-1185">Reference proteome</keyword>
<dbReference type="InterPro" id="IPR008220">
    <property type="entry name" value="HAT_MetX-like"/>
</dbReference>
<dbReference type="UniPathway" id="UPA00051">
    <property type="reaction ID" value="UER00074"/>
</dbReference>
<keyword evidence="2" id="KW-0963">Cytoplasm</keyword>
<dbReference type="STRING" id="477690.SAMN05216474_1120"/>
<reference evidence="5 6" key="1">
    <citation type="submission" date="2016-10" db="EMBL/GenBank/DDBJ databases">
        <authorList>
            <person name="de Groot N.N."/>
        </authorList>
    </citation>
    <scope>NUCLEOTIDE SEQUENCE [LARGE SCALE GENOMIC DNA]</scope>
    <source>
        <strain evidence="5 6">CGMCC 1.7005</strain>
    </source>
</reference>
<keyword evidence="1 2" id="KW-0808">Transferase</keyword>
<feature type="binding site" evidence="2">
    <location>
        <position position="320"/>
    </location>
    <ligand>
        <name>substrate</name>
    </ligand>
</feature>
<evidence type="ECO:0000256" key="1">
    <source>
        <dbReference type="ARBA" id="ARBA00022679"/>
    </source>
</evidence>
<feature type="active site" description="Nucleophile" evidence="2 3">
    <location>
        <position position="136"/>
    </location>
</feature>
<dbReference type="EC" id="2.3.1.31" evidence="2"/>
<dbReference type="GO" id="GO:0004414">
    <property type="term" value="F:homoserine O-acetyltransferase activity"/>
    <property type="evidence" value="ECO:0007669"/>
    <property type="project" value="UniProtKB-UniRule"/>
</dbReference>
<feature type="binding site" evidence="2">
    <location>
        <position position="202"/>
    </location>
    <ligand>
        <name>substrate</name>
    </ligand>
</feature>
<dbReference type="GO" id="GO:0009086">
    <property type="term" value="P:methionine biosynthetic process"/>
    <property type="evidence" value="ECO:0007669"/>
    <property type="project" value="UniProtKB-UniRule"/>
</dbReference>
<dbReference type="PIRSF" id="PIRSF000443">
    <property type="entry name" value="Homoser_Ac_trans"/>
    <property type="match status" value="1"/>
</dbReference>
<comment type="caution">
    <text evidence="2">Lacks conserved residue(s) required for the propagation of feature annotation.</text>
</comment>
<feature type="domain" description="AB hydrolase-1" evidence="4">
    <location>
        <begin position="42"/>
        <end position="323"/>
    </location>
</feature>
<gene>
    <name evidence="2" type="primary">metXA</name>
    <name evidence="5" type="ORF">SAMN05216474_1120</name>
</gene>
<dbReference type="PANTHER" id="PTHR32268:SF11">
    <property type="entry name" value="HOMOSERINE O-ACETYLTRANSFERASE"/>
    <property type="match status" value="1"/>
</dbReference>
<evidence type="ECO:0000259" key="4">
    <source>
        <dbReference type="Pfam" id="PF00561"/>
    </source>
</evidence>
<keyword evidence="2" id="KW-0028">Amino-acid biosynthesis</keyword>
<dbReference type="RefSeq" id="WP_090247327.1">
    <property type="nucleotide sequence ID" value="NZ_FPAS01000001.1"/>
</dbReference>
<dbReference type="SUPFAM" id="SSF53474">
    <property type="entry name" value="alpha/beta-Hydrolases"/>
    <property type="match status" value="1"/>
</dbReference>
<comment type="subunit">
    <text evidence="2">Homodimer.</text>
</comment>
<name>A0A1I6YRR6_9FLAO</name>